<evidence type="ECO:0000313" key="2">
    <source>
        <dbReference type="Proteomes" id="UP001194468"/>
    </source>
</evidence>
<accession>A0AAD4C8G1</accession>
<reference evidence="1" key="1">
    <citation type="submission" date="2019-10" db="EMBL/GenBank/DDBJ databases">
        <authorList>
            <consortium name="DOE Joint Genome Institute"/>
            <person name="Kuo A."/>
            <person name="Miyauchi S."/>
            <person name="Kiss E."/>
            <person name="Drula E."/>
            <person name="Kohler A."/>
            <person name="Sanchez-Garcia M."/>
            <person name="Andreopoulos B."/>
            <person name="Barry K.W."/>
            <person name="Bonito G."/>
            <person name="Buee M."/>
            <person name="Carver A."/>
            <person name="Chen C."/>
            <person name="Cichocki N."/>
            <person name="Clum A."/>
            <person name="Culley D."/>
            <person name="Crous P.W."/>
            <person name="Fauchery L."/>
            <person name="Girlanda M."/>
            <person name="Hayes R."/>
            <person name="Keri Z."/>
            <person name="LaButti K."/>
            <person name="Lipzen A."/>
            <person name="Lombard V."/>
            <person name="Magnuson J."/>
            <person name="Maillard F."/>
            <person name="Morin E."/>
            <person name="Murat C."/>
            <person name="Nolan M."/>
            <person name="Ohm R."/>
            <person name="Pangilinan J."/>
            <person name="Pereira M."/>
            <person name="Perotto S."/>
            <person name="Peter M."/>
            <person name="Riley R."/>
            <person name="Sitrit Y."/>
            <person name="Stielow B."/>
            <person name="Szollosi G."/>
            <person name="Zifcakova L."/>
            <person name="Stursova M."/>
            <person name="Spatafora J.W."/>
            <person name="Tedersoo L."/>
            <person name="Vaario L.-M."/>
            <person name="Yamada A."/>
            <person name="Yan M."/>
            <person name="Wang P."/>
            <person name="Xu J."/>
            <person name="Bruns T."/>
            <person name="Baldrian P."/>
            <person name="Vilgalys R."/>
            <person name="Henrissat B."/>
            <person name="Grigoriev I.V."/>
            <person name="Hibbett D."/>
            <person name="Nagy L.G."/>
            <person name="Martin F.M."/>
        </authorList>
    </citation>
    <scope>NUCLEOTIDE SEQUENCE</scope>
    <source>
        <strain evidence="1">BED1</strain>
    </source>
</reference>
<sequence length="92" mass="10280">MTTTSTYQPTQSQITRHAFPFKYGSYAPKACRVSTFFQPILCCSNNDKPSSNHLVFLPAGVQHFVDDDCVTDLQDATIDPKSGWIHIHSAVF</sequence>
<evidence type="ECO:0000313" key="1">
    <source>
        <dbReference type="EMBL" id="KAF8452270.1"/>
    </source>
</evidence>
<dbReference type="AlphaFoldDB" id="A0AAD4C8G1"/>
<comment type="caution">
    <text evidence="1">The sequence shown here is derived from an EMBL/GenBank/DDBJ whole genome shotgun (WGS) entry which is preliminary data.</text>
</comment>
<dbReference type="EMBL" id="WHUW01000001">
    <property type="protein sequence ID" value="KAF8452270.1"/>
    <property type="molecule type" value="Genomic_DNA"/>
</dbReference>
<dbReference type="Proteomes" id="UP001194468">
    <property type="component" value="Unassembled WGS sequence"/>
</dbReference>
<organism evidence="1 2">
    <name type="scientific">Boletus edulis BED1</name>
    <dbReference type="NCBI Taxonomy" id="1328754"/>
    <lineage>
        <taxon>Eukaryota</taxon>
        <taxon>Fungi</taxon>
        <taxon>Dikarya</taxon>
        <taxon>Basidiomycota</taxon>
        <taxon>Agaricomycotina</taxon>
        <taxon>Agaricomycetes</taxon>
        <taxon>Agaricomycetidae</taxon>
        <taxon>Boletales</taxon>
        <taxon>Boletineae</taxon>
        <taxon>Boletaceae</taxon>
        <taxon>Boletoideae</taxon>
        <taxon>Boletus</taxon>
    </lineage>
</organism>
<keyword evidence="2" id="KW-1185">Reference proteome</keyword>
<protein>
    <submittedName>
        <fullName evidence="1">Uncharacterized protein</fullName>
    </submittedName>
</protein>
<name>A0AAD4C8G1_BOLED</name>
<proteinExistence type="predicted"/>
<gene>
    <name evidence="1" type="ORF">L210DRAFT_141200</name>
</gene>
<reference evidence="1" key="2">
    <citation type="journal article" date="2020" name="Nat. Commun.">
        <title>Large-scale genome sequencing of mycorrhizal fungi provides insights into the early evolution of symbiotic traits.</title>
        <authorList>
            <person name="Miyauchi S."/>
            <person name="Kiss E."/>
            <person name="Kuo A."/>
            <person name="Drula E."/>
            <person name="Kohler A."/>
            <person name="Sanchez-Garcia M."/>
            <person name="Morin E."/>
            <person name="Andreopoulos B."/>
            <person name="Barry K.W."/>
            <person name="Bonito G."/>
            <person name="Buee M."/>
            <person name="Carver A."/>
            <person name="Chen C."/>
            <person name="Cichocki N."/>
            <person name="Clum A."/>
            <person name="Culley D."/>
            <person name="Crous P.W."/>
            <person name="Fauchery L."/>
            <person name="Girlanda M."/>
            <person name="Hayes R.D."/>
            <person name="Keri Z."/>
            <person name="LaButti K."/>
            <person name="Lipzen A."/>
            <person name="Lombard V."/>
            <person name="Magnuson J."/>
            <person name="Maillard F."/>
            <person name="Murat C."/>
            <person name="Nolan M."/>
            <person name="Ohm R.A."/>
            <person name="Pangilinan J."/>
            <person name="Pereira M.F."/>
            <person name="Perotto S."/>
            <person name="Peter M."/>
            <person name="Pfister S."/>
            <person name="Riley R."/>
            <person name="Sitrit Y."/>
            <person name="Stielow J.B."/>
            <person name="Szollosi G."/>
            <person name="Zifcakova L."/>
            <person name="Stursova M."/>
            <person name="Spatafora J.W."/>
            <person name="Tedersoo L."/>
            <person name="Vaario L.M."/>
            <person name="Yamada A."/>
            <person name="Yan M."/>
            <person name="Wang P."/>
            <person name="Xu J."/>
            <person name="Bruns T."/>
            <person name="Baldrian P."/>
            <person name="Vilgalys R."/>
            <person name="Dunand C."/>
            <person name="Henrissat B."/>
            <person name="Grigoriev I.V."/>
            <person name="Hibbett D."/>
            <person name="Nagy L.G."/>
            <person name="Martin F.M."/>
        </authorList>
    </citation>
    <scope>NUCLEOTIDE SEQUENCE</scope>
    <source>
        <strain evidence="1">BED1</strain>
    </source>
</reference>